<feature type="compositionally biased region" description="Low complexity" evidence="4">
    <location>
        <begin position="50"/>
        <end position="65"/>
    </location>
</feature>
<feature type="domain" description="Sec23/Sec24 helical" evidence="7">
    <location>
        <begin position="858"/>
        <end position="939"/>
    </location>
</feature>
<dbReference type="Pfam" id="PF04811">
    <property type="entry name" value="Sec23_trunk"/>
    <property type="match status" value="1"/>
</dbReference>
<dbReference type="Pfam" id="PF08033">
    <property type="entry name" value="Sec23_BS"/>
    <property type="match status" value="1"/>
</dbReference>
<dbReference type="PANTHER" id="PTHR13803:SF4">
    <property type="entry name" value="SECRETORY 24CD, ISOFORM C"/>
    <property type="match status" value="1"/>
</dbReference>
<dbReference type="Gene3D" id="3.40.20.10">
    <property type="entry name" value="Severin"/>
    <property type="match status" value="1"/>
</dbReference>
<feature type="compositionally biased region" description="Low complexity" evidence="4">
    <location>
        <begin position="253"/>
        <end position="264"/>
    </location>
</feature>
<dbReference type="GO" id="GO:0030127">
    <property type="term" value="C:COPII vesicle coat"/>
    <property type="evidence" value="ECO:0007669"/>
    <property type="project" value="InterPro"/>
</dbReference>
<feature type="domain" description="Sec23/Sec24 beta-sandwich" evidence="8">
    <location>
        <begin position="745"/>
        <end position="829"/>
    </location>
</feature>
<evidence type="ECO:0000256" key="4">
    <source>
        <dbReference type="SAM" id="MobiDB-lite"/>
    </source>
</evidence>
<dbReference type="SUPFAM" id="SSF81811">
    <property type="entry name" value="Helical domain of Sec23/24"/>
    <property type="match status" value="1"/>
</dbReference>
<keyword evidence="2" id="KW-0813">Transport</keyword>
<evidence type="ECO:0000256" key="3">
    <source>
        <dbReference type="ARBA" id="ARBA00022927"/>
    </source>
</evidence>
<dbReference type="SUPFAM" id="SSF82754">
    <property type="entry name" value="C-terminal, gelsolin-like domain of Sec23/24"/>
    <property type="match status" value="1"/>
</dbReference>
<dbReference type="SUPFAM" id="SSF53300">
    <property type="entry name" value="vWA-like"/>
    <property type="match status" value="1"/>
</dbReference>
<dbReference type="InterPro" id="IPR012990">
    <property type="entry name" value="Beta-sandwich_Sec23_24"/>
</dbReference>
<dbReference type="GO" id="GO:0006886">
    <property type="term" value="P:intracellular protein transport"/>
    <property type="evidence" value="ECO:0007669"/>
    <property type="project" value="InterPro"/>
</dbReference>
<gene>
    <name evidence="9" type="ORF">PPROV_000473600</name>
</gene>
<feature type="compositionally biased region" description="Pro residues" evidence="4">
    <location>
        <begin position="1"/>
        <end position="18"/>
    </location>
</feature>
<dbReference type="SUPFAM" id="SSF82919">
    <property type="entry name" value="Zn-finger domain of Sec23/24"/>
    <property type="match status" value="1"/>
</dbReference>
<evidence type="ECO:0000259" key="6">
    <source>
        <dbReference type="Pfam" id="PF04811"/>
    </source>
</evidence>
<dbReference type="Gene3D" id="3.40.50.410">
    <property type="entry name" value="von Willebrand factor, type A domain"/>
    <property type="match status" value="1"/>
</dbReference>
<dbReference type="GO" id="GO:0090110">
    <property type="term" value="P:COPII-coated vesicle cargo loading"/>
    <property type="evidence" value="ECO:0007669"/>
    <property type="project" value="TreeGrafter"/>
</dbReference>
<dbReference type="PANTHER" id="PTHR13803">
    <property type="entry name" value="SEC24-RELATED PROTEIN"/>
    <property type="match status" value="1"/>
</dbReference>
<dbReference type="InterPro" id="IPR036175">
    <property type="entry name" value="Sec23/24_helical_dom_sf"/>
</dbReference>
<dbReference type="EMBL" id="BNJQ01000011">
    <property type="protein sequence ID" value="GHP05989.1"/>
    <property type="molecule type" value="Genomic_DNA"/>
</dbReference>
<dbReference type="GO" id="GO:0070971">
    <property type="term" value="C:endoplasmic reticulum exit site"/>
    <property type="evidence" value="ECO:0007669"/>
    <property type="project" value="TreeGrafter"/>
</dbReference>
<comment type="caution">
    <text evidence="9">The sequence shown here is derived from an EMBL/GenBank/DDBJ whole genome shotgun (WGS) entry which is preliminary data.</text>
</comment>
<dbReference type="Pfam" id="PF04815">
    <property type="entry name" value="Sec23_helical"/>
    <property type="match status" value="1"/>
</dbReference>
<evidence type="ECO:0000313" key="9">
    <source>
        <dbReference type="EMBL" id="GHP05989.1"/>
    </source>
</evidence>
<keyword evidence="10" id="KW-1185">Reference proteome</keyword>
<feature type="region of interest" description="Disordered" evidence="4">
    <location>
        <begin position="1"/>
        <end position="286"/>
    </location>
</feature>
<evidence type="ECO:0000259" key="5">
    <source>
        <dbReference type="Pfam" id="PF04810"/>
    </source>
</evidence>
<dbReference type="InterPro" id="IPR036180">
    <property type="entry name" value="Gelsolin-like_dom_sf"/>
</dbReference>
<keyword evidence="3" id="KW-0653">Protein transport</keyword>
<feature type="compositionally biased region" description="Pro residues" evidence="4">
    <location>
        <begin position="241"/>
        <end position="252"/>
    </location>
</feature>
<dbReference type="InterPro" id="IPR006896">
    <property type="entry name" value="Sec23/24_trunk_dom"/>
</dbReference>
<comment type="similarity">
    <text evidence="1">Belongs to the SEC23/SEC24 family. SEC24 subfamily.</text>
</comment>
<feature type="domain" description="Sec23/Sec24 trunk" evidence="6">
    <location>
        <begin position="478"/>
        <end position="739"/>
    </location>
</feature>
<proteinExistence type="inferred from homology"/>
<dbReference type="SUPFAM" id="SSF81995">
    <property type="entry name" value="beta-sandwich domain of Sec23/24"/>
    <property type="match status" value="1"/>
</dbReference>
<protein>
    <submittedName>
        <fullName evidence="9">Uncharacterized protein</fullName>
    </submittedName>
</protein>
<evidence type="ECO:0000259" key="8">
    <source>
        <dbReference type="Pfam" id="PF08033"/>
    </source>
</evidence>
<dbReference type="InterPro" id="IPR006895">
    <property type="entry name" value="Znf_Sec23_Sec24"/>
</dbReference>
<evidence type="ECO:0000259" key="7">
    <source>
        <dbReference type="Pfam" id="PF04815"/>
    </source>
</evidence>
<dbReference type="GO" id="GO:0008270">
    <property type="term" value="F:zinc ion binding"/>
    <property type="evidence" value="ECO:0007669"/>
    <property type="project" value="InterPro"/>
</dbReference>
<evidence type="ECO:0000313" key="10">
    <source>
        <dbReference type="Proteomes" id="UP000660262"/>
    </source>
</evidence>
<organism evidence="9 10">
    <name type="scientific">Pycnococcus provasolii</name>
    <dbReference type="NCBI Taxonomy" id="41880"/>
    <lineage>
        <taxon>Eukaryota</taxon>
        <taxon>Viridiplantae</taxon>
        <taxon>Chlorophyta</taxon>
        <taxon>Pseudoscourfieldiophyceae</taxon>
        <taxon>Pseudoscourfieldiales</taxon>
        <taxon>Pycnococcaceae</taxon>
        <taxon>Pycnococcus</taxon>
    </lineage>
</organism>
<dbReference type="Gene3D" id="2.30.30.380">
    <property type="entry name" value="Zn-finger domain of Sec23/24"/>
    <property type="match status" value="1"/>
</dbReference>
<name>A0A830HL29_9CHLO</name>
<dbReference type="Gene3D" id="1.20.120.730">
    <property type="entry name" value="Sec23/Sec24 helical domain"/>
    <property type="match status" value="1"/>
</dbReference>
<dbReference type="AlphaFoldDB" id="A0A830HL29"/>
<dbReference type="InterPro" id="IPR029006">
    <property type="entry name" value="ADF-H/Gelsolin-like_dom_sf"/>
</dbReference>
<sequence length="1104" mass="116249">MAAPPPPPGAGPPPPPPGLGNGHYRMPPGHGMGGSAAPLQPQQTALSGLAGKPMAPPTTMMAGAARPPPPPNAAAGMTGAIPSNGNHAMGAAMPPPPPARGMAGGPLLGPGAASGAPPPMPPMPAAPMASQPPPPRMPSAPSSSPMPPPPMAGPPGAMMPTMPGPPPGGVPGAFRPGGMPPPPPTSAAGGTAGFPPPPTATAQQLQPPPPQQQQQYQQPPNAPPPPLPQMPQPPANNAFRPAPPSAVPPLAPAPKQQQPMARKQNTSGSNRIDPSQIPRPKASPLDAKATVYMTRVTPSGNVQHPYPTVANVPPPASRSSFVVQDTGNCSPRFMRASVNNVPCTSELLGTSGLPLSIAVSPLAVDAATITLPIVDLSSDATAVPTPGAAASSQPPPGPVRCARCKAYINPFFRFVDDGKRMKCNMCGHTQEVPPHYFSPAYGTDGRRADHDTRPELQFGTVEYVVSPQSEYSVRPAMLPVYAFVIDASRNAKMSGAFHAAIEAVIGCVTSLAGGDRARVIVATYDRHVHFYRVSPDLEGHQLLVVPDIDEPYAPTSGLSELACDVSKCSEKLVEVLQGLLEAASSAQPTAAAGMASAGGAAVESTIAAMKGNGGKLLWFCASMPDVGIGKVTSAPGAGPGAPSMSADHKDAMKIMQSSVKHYADSAKIAAEHQICVHLLTLAGPVAGAAAGAAGAGSSLPIGLVNLAPLATNTGGDVRHYPAFRYEVDREQVLSDVRWIVSRPQGLEALMRVRCSAGLSVIDYSGSYCRRTPVDVDLPCVDCDKNIFVRLRYDDTLQESEECCVQAAALYTSPDGTRRIRVHTLSLPCTSVLGNVFRGADLEINVKHRLVETCQMLPVKPPAQIKEHITSRCVDTLYAYRKFCATNSSSGQLILPEALKLLPLYTLALNKAMGLRMEPEIDERVAWMHDCLSLNVDSSMDTVYGQLMRVDDVLLESDSAAADGAVPDVPRKPSPLSLTSEGIDATGIYLFANGRDLLCYVGKRADPSLVHDLFGTDDPDTLCGNGPRLWTLMEFDSVHSKQFTSIVLHTRTERCKHMRLRLLRHGSREETLRFFDSLIEDRSTAGMSYVEYLCHVHRQIQNKFV</sequence>
<dbReference type="InterPro" id="IPR050550">
    <property type="entry name" value="SEC23_SEC24_subfamily"/>
</dbReference>
<dbReference type="InterPro" id="IPR036174">
    <property type="entry name" value="Znf_Sec23_Sec24_sf"/>
</dbReference>
<feature type="compositionally biased region" description="Pro residues" evidence="4">
    <location>
        <begin position="116"/>
        <end position="153"/>
    </location>
</feature>
<feature type="domain" description="Zinc finger Sec23/Sec24-type" evidence="5">
    <location>
        <begin position="398"/>
        <end position="436"/>
    </location>
</feature>
<feature type="compositionally biased region" description="Pro residues" evidence="4">
    <location>
        <begin position="220"/>
        <end position="234"/>
    </location>
</feature>
<dbReference type="Gene3D" id="2.60.40.1670">
    <property type="entry name" value="beta-sandwich domain of Sec23/24"/>
    <property type="match status" value="1"/>
</dbReference>
<dbReference type="Proteomes" id="UP000660262">
    <property type="component" value="Unassembled WGS sequence"/>
</dbReference>
<reference evidence="9" key="1">
    <citation type="submission" date="2020-10" db="EMBL/GenBank/DDBJ databases">
        <title>Unveiling of a novel bifunctional photoreceptor, Dualchrome1, isolated from a cosmopolitan green alga.</title>
        <authorList>
            <person name="Suzuki S."/>
            <person name="Kawachi M."/>
        </authorList>
    </citation>
    <scope>NUCLEOTIDE SEQUENCE</scope>
    <source>
        <strain evidence="9">NIES 2893</strain>
    </source>
</reference>
<dbReference type="OrthoDB" id="49016at2759"/>
<dbReference type="Pfam" id="PF04810">
    <property type="entry name" value="zf-Sec23_Sec24"/>
    <property type="match status" value="1"/>
</dbReference>
<accession>A0A830HL29</accession>
<dbReference type="InterPro" id="IPR006900">
    <property type="entry name" value="Sec23/24_helical_dom"/>
</dbReference>
<dbReference type="InterPro" id="IPR036465">
    <property type="entry name" value="vWFA_dom_sf"/>
</dbReference>
<dbReference type="GO" id="GO:0000149">
    <property type="term" value="F:SNARE binding"/>
    <property type="evidence" value="ECO:0007669"/>
    <property type="project" value="TreeGrafter"/>
</dbReference>
<evidence type="ECO:0000256" key="2">
    <source>
        <dbReference type="ARBA" id="ARBA00022448"/>
    </source>
</evidence>
<evidence type="ECO:0000256" key="1">
    <source>
        <dbReference type="ARBA" id="ARBA00008334"/>
    </source>
</evidence>